<proteinExistence type="predicted"/>
<dbReference type="EMBL" id="JAFLVX010000003">
    <property type="protein sequence ID" value="MBO0475563.1"/>
    <property type="molecule type" value="Genomic_DNA"/>
</dbReference>
<sequence>MKILEFKDTSNIKQSIPLFKTFFHSVSYPLCKDGEYSNASLYTNDNRVLSISGTDFKLVTDKSR</sequence>
<organism evidence="1 2">
    <name type="scientific">Candidatus Vagococcus giribetii</name>
    <dbReference type="NCBI Taxonomy" id="2230876"/>
    <lineage>
        <taxon>Bacteria</taxon>
        <taxon>Bacillati</taxon>
        <taxon>Bacillota</taxon>
        <taxon>Bacilli</taxon>
        <taxon>Lactobacillales</taxon>
        <taxon>Enterococcaceae</taxon>
        <taxon>Vagococcus</taxon>
    </lineage>
</organism>
<protein>
    <submittedName>
        <fullName evidence="1">Uncharacterized protein</fullName>
    </submittedName>
</protein>
<reference evidence="1 2" key="1">
    <citation type="submission" date="2021-03" db="EMBL/GenBank/DDBJ databases">
        <title>Enterococcal diversity collection.</title>
        <authorList>
            <person name="Gilmore M.S."/>
            <person name="Schwartzman J."/>
            <person name="Van Tyne D."/>
            <person name="Martin M."/>
            <person name="Earl A.M."/>
            <person name="Manson A.L."/>
            <person name="Straub T."/>
            <person name="Salamzade R."/>
            <person name="Saavedra J."/>
            <person name="Lebreton F."/>
            <person name="Prichula J."/>
            <person name="Schaufler K."/>
            <person name="Gaca A."/>
            <person name="Sgardioli B."/>
            <person name="Wagenaar J."/>
            <person name="Strong T."/>
        </authorList>
    </citation>
    <scope>NUCLEOTIDE SEQUENCE [LARGE SCALE GENOMIC DNA]</scope>
    <source>
        <strain evidence="1 2">DIV0080</strain>
    </source>
</reference>
<accession>A0ABS3HQV0</accession>
<dbReference type="RefSeq" id="WP_206964200.1">
    <property type="nucleotide sequence ID" value="NZ_JAFLVX010000003.1"/>
</dbReference>
<keyword evidence="2" id="KW-1185">Reference proteome</keyword>
<evidence type="ECO:0000313" key="2">
    <source>
        <dbReference type="Proteomes" id="UP000664857"/>
    </source>
</evidence>
<dbReference type="Proteomes" id="UP000664857">
    <property type="component" value="Unassembled WGS sequence"/>
</dbReference>
<gene>
    <name evidence="1" type="ORF">DOK76_00690</name>
</gene>
<comment type="caution">
    <text evidence="1">The sequence shown here is derived from an EMBL/GenBank/DDBJ whole genome shotgun (WGS) entry which is preliminary data.</text>
</comment>
<evidence type="ECO:0000313" key="1">
    <source>
        <dbReference type="EMBL" id="MBO0475563.1"/>
    </source>
</evidence>
<name>A0ABS3HQV0_9ENTE</name>